<protein>
    <submittedName>
        <fullName evidence="1">Uncharacterized protein</fullName>
    </submittedName>
</protein>
<organism evidence="1 2">
    <name type="scientific">Protopolystoma xenopodis</name>
    <dbReference type="NCBI Taxonomy" id="117903"/>
    <lineage>
        <taxon>Eukaryota</taxon>
        <taxon>Metazoa</taxon>
        <taxon>Spiralia</taxon>
        <taxon>Lophotrochozoa</taxon>
        <taxon>Platyhelminthes</taxon>
        <taxon>Monogenea</taxon>
        <taxon>Polyopisthocotylea</taxon>
        <taxon>Polystomatidea</taxon>
        <taxon>Polystomatidae</taxon>
        <taxon>Protopolystoma</taxon>
    </lineage>
</organism>
<reference evidence="1" key="1">
    <citation type="submission" date="2018-11" db="EMBL/GenBank/DDBJ databases">
        <authorList>
            <consortium name="Pathogen Informatics"/>
        </authorList>
    </citation>
    <scope>NUCLEOTIDE SEQUENCE</scope>
</reference>
<evidence type="ECO:0000313" key="1">
    <source>
        <dbReference type="EMBL" id="VEL06929.1"/>
    </source>
</evidence>
<sequence length="205" mass="23057">MGSCRKPAKNCRVGKTIELFEDILGSPSCNPDETVLSFRRYSGRHHQNSNPFFTISGETTSRIPSNQLLFKMETAESTDSWPRTRLLLPLVYVNADEFTTIAWSSSQPHSSSPGPWGLIKPTPWPELFDVSESVSGTTIPVGVYRHRQSEPTYGCLMRKGCIDELLSGPMDGWMAGWTVKWVIECVDRRTASDGSQRQALKRKSW</sequence>
<name>A0A448WA99_9PLAT</name>
<comment type="caution">
    <text evidence="1">The sequence shown here is derived from an EMBL/GenBank/DDBJ whole genome shotgun (WGS) entry which is preliminary data.</text>
</comment>
<accession>A0A448WA99</accession>
<gene>
    <name evidence="1" type="ORF">PXEA_LOCUS369</name>
</gene>
<proteinExistence type="predicted"/>
<dbReference type="Proteomes" id="UP000784294">
    <property type="component" value="Unassembled WGS sequence"/>
</dbReference>
<dbReference type="EMBL" id="CAAALY010000659">
    <property type="protein sequence ID" value="VEL06929.1"/>
    <property type="molecule type" value="Genomic_DNA"/>
</dbReference>
<evidence type="ECO:0000313" key="2">
    <source>
        <dbReference type="Proteomes" id="UP000784294"/>
    </source>
</evidence>
<dbReference type="AlphaFoldDB" id="A0A448WA99"/>
<keyword evidence="2" id="KW-1185">Reference proteome</keyword>